<feature type="transmembrane region" description="Helical" evidence="6">
    <location>
        <begin position="93"/>
        <end position="117"/>
    </location>
</feature>
<protein>
    <submittedName>
        <fullName evidence="7">MFS transporter</fullName>
    </submittedName>
</protein>
<dbReference type="PANTHER" id="PTHR23513">
    <property type="entry name" value="INTEGRAL MEMBRANE EFFLUX PROTEIN-RELATED"/>
    <property type="match status" value="1"/>
</dbReference>
<dbReference type="InterPro" id="IPR011701">
    <property type="entry name" value="MFS"/>
</dbReference>
<dbReference type="PANTHER" id="PTHR23513:SF6">
    <property type="entry name" value="MAJOR FACILITATOR SUPERFAMILY ASSOCIATED DOMAIN-CONTAINING PROTEIN"/>
    <property type="match status" value="1"/>
</dbReference>
<evidence type="ECO:0000256" key="4">
    <source>
        <dbReference type="ARBA" id="ARBA00022989"/>
    </source>
</evidence>
<comment type="caution">
    <text evidence="7">The sequence shown here is derived from an EMBL/GenBank/DDBJ whole genome shotgun (WGS) entry which is preliminary data.</text>
</comment>
<dbReference type="EMBL" id="WHJC01000301">
    <property type="protein sequence ID" value="MPQ44749.1"/>
    <property type="molecule type" value="Genomic_DNA"/>
</dbReference>
<evidence type="ECO:0000256" key="2">
    <source>
        <dbReference type="ARBA" id="ARBA00022475"/>
    </source>
</evidence>
<dbReference type="CDD" id="cd06173">
    <property type="entry name" value="MFS_MefA_like"/>
    <property type="match status" value="1"/>
</dbReference>
<feature type="transmembrane region" description="Helical" evidence="6">
    <location>
        <begin position="398"/>
        <end position="415"/>
    </location>
</feature>
<evidence type="ECO:0000256" key="1">
    <source>
        <dbReference type="ARBA" id="ARBA00004651"/>
    </source>
</evidence>
<dbReference type="OrthoDB" id="9775268at2"/>
<dbReference type="Proteomes" id="UP000430345">
    <property type="component" value="Unassembled WGS sequence"/>
</dbReference>
<keyword evidence="4 6" id="KW-1133">Transmembrane helix</keyword>
<dbReference type="GO" id="GO:0005886">
    <property type="term" value="C:plasma membrane"/>
    <property type="evidence" value="ECO:0007669"/>
    <property type="project" value="UniProtKB-SubCell"/>
</dbReference>
<evidence type="ECO:0000256" key="3">
    <source>
        <dbReference type="ARBA" id="ARBA00022692"/>
    </source>
</evidence>
<keyword evidence="3 6" id="KW-0812">Transmembrane</keyword>
<feature type="transmembrane region" description="Helical" evidence="6">
    <location>
        <begin position="174"/>
        <end position="205"/>
    </location>
</feature>
<proteinExistence type="predicted"/>
<dbReference type="AlphaFoldDB" id="A0A6I1MX63"/>
<feature type="transmembrane region" description="Helical" evidence="6">
    <location>
        <begin position="370"/>
        <end position="392"/>
    </location>
</feature>
<evidence type="ECO:0000313" key="7">
    <source>
        <dbReference type="EMBL" id="MPQ44749.1"/>
    </source>
</evidence>
<sequence length="425" mass="47603">MVKKGIREIGMDKKNTLNYRSILKEKNFMTYLTGDLVSRLGDSIDFIAYGWLVFQVTGDVSIMALIFGVNAIPTILFQPIAGVFVEHKKKKKVLFICNFGRAIIVTITAIMFFMGILQTYHLFLFTFINSTFESFQSPAAVASLPLILDKDKYSYGMALKSTLSRVSELLGLPLAGLIIGVFGISGALLANALSFYFCGILICIIKYKDEILKNQVLNIKSYYKNLKEGFIYIKNTKLILSICIFGAILGMLIMPINTLSIAYVFEELLLGSEGLVILNIAITSGMLIGSFIFPKIKERFKGINMFIFSGGVFGMNYLLLAFIKLFEAITIRYILLFFMPFFMGIAINILFMLVNVAFMENIEQKYLSRAAGVFNSLAMSSTPVGSVLISIMCLTLSVTQLYFIFGIGIILLFIFQKYNKSIQKI</sequence>
<organism evidence="7 8">
    <name type="scientific">Clostridium tarantellae</name>
    <dbReference type="NCBI Taxonomy" id="39493"/>
    <lineage>
        <taxon>Bacteria</taxon>
        <taxon>Bacillati</taxon>
        <taxon>Bacillota</taxon>
        <taxon>Clostridia</taxon>
        <taxon>Eubacteriales</taxon>
        <taxon>Clostridiaceae</taxon>
        <taxon>Clostridium</taxon>
    </lineage>
</organism>
<feature type="transmembrane region" description="Helical" evidence="6">
    <location>
        <begin position="305"/>
        <end position="325"/>
    </location>
</feature>
<dbReference type="Gene3D" id="1.20.1250.20">
    <property type="entry name" value="MFS general substrate transporter like domains"/>
    <property type="match status" value="1"/>
</dbReference>
<keyword evidence="5 6" id="KW-0472">Membrane</keyword>
<dbReference type="Pfam" id="PF07690">
    <property type="entry name" value="MFS_1"/>
    <property type="match status" value="1"/>
</dbReference>
<feature type="transmembrane region" description="Helical" evidence="6">
    <location>
        <begin position="46"/>
        <end position="72"/>
    </location>
</feature>
<evidence type="ECO:0000256" key="5">
    <source>
        <dbReference type="ARBA" id="ARBA00023136"/>
    </source>
</evidence>
<dbReference type="InterPro" id="IPR036259">
    <property type="entry name" value="MFS_trans_sf"/>
</dbReference>
<dbReference type="GO" id="GO:0022857">
    <property type="term" value="F:transmembrane transporter activity"/>
    <property type="evidence" value="ECO:0007669"/>
    <property type="project" value="InterPro"/>
</dbReference>
<gene>
    <name evidence="7" type="ORF">GBZ86_13490</name>
</gene>
<comment type="subcellular location">
    <subcellularLocation>
        <location evidence="1">Cell membrane</location>
        <topology evidence="1">Multi-pass membrane protein</topology>
    </subcellularLocation>
</comment>
<evidence type="ECO:0000256" key="6">
    <source>
        <dbReference type="SAM" id="Phobius"/>
    </source>
</evidence>
<feature type="transmembrane region" description="Helical" evidence="6">
    <location>
        <begin position="275"/>
        <end position="293"/>
    </location>
</feature>
<name>A0A6I1MX63_9CLOT</name>
<accession>A0A6I1MX63</accession>
<keyword evidence="2" id="KW-1003">Cell membrane</keyword>
<feature type="transmembrane region" description="Helical" evidence="6">
    <location>
        <begin position="331"/>
        <end position="358"/>
    </location>
</feature>
<evidence type="ECO:0000313" key="8">
    <source>
        <dbReference type="Proteomes" id="UP000430345"/>
    </source>
</evidence>
<dbReference type="SUPFAM" id="SSF103473">
    <property type="entry name" value="MFS general substrate transporter"/>
    <property type="match status" value="1"/>
</dbReference>
<feature type="transmembrane region" description="Helical" evidence="6">
    <location>
        <begin position="238"/>
        <end position="263"/>
    </location>
</feature>
<reference evidence="7 8" key="1">
    <citation type="submission" date="2019-10" db="EMBL/GenBank/DDBJ databases">
        <title>The Genome Sequence of Clostridium tarantellae Isolated from Fish Brain.</title>
        <authorList>
            <person name="Bano L."/>
            <person name="Kiel M."/>
            <person name="Sales G."/>
            <person name="Doxey A.C."/>
            <person name="Mansfield M.J."/>
            <person name="Schiavone M."/>
            <person name="Rossetto O."/>
            <person name="Pirazzini M."/>
            <person name="Dobrindt U."/>
            <person name="Montecucco C."/>
        </authorList>
    </citation>
    <scope>NUCLEOTIDE SEQUENCE [LARGE SCALE GENOMIC DNA]</scope>
    <source>
        <strain evidence="7 8">DSM 3997</strain>
    </source>
</reference>
<keyword evidence="8" id="KW-1185">Reference proteome</keyword>